<name>A0A0L0CR21_LUCCU</name>
<organism evidence="1 2">
    <name type="scientific">Lucilia cuprina</name>
    <name type="common">Green bottle fly</name>
    <name type="synonym">Australian sheep blowfly</name>
    <dbReference type="NCBI Taxonomy" id="7375"/>
    <lineage>
        <taxon>Eukaryota</taxon>
        <taxon>Metazoa</taxon>
        <taxon>Ecdysozoa</taxon>
        <taxon>Arthropoda</taxon>
        <taxon>Hexapoda</taxon>
        <taxon>Insecta</taxon>
        <taxon>Pterygota</taxon>
        <taxon>Neoptera</taxon>
        <taxon>Endopterygota</taxon>
        <taxon>Diptera</taxon>
        <taxon>Brachycera</taxon>
        <taxon>Muscomorpha</taxon>
        <taxon>Oestroidea</taxon>
        <taxon>Calliphoridae</taxon>
        <taxon>Luciliinae</taxon>
        <taxon>Lucilia</taxon>
    </lineage>
</organism>
<accession>A0A0L0CR21</accession>
<protein>
    <submittedName>
        <fullName evidence="1">Uncharacterized protein</fullName>
    </submittedName>
</protein>
<evidence type="ECO:0000313" key="1">
    <source>
        <dbReference type="EMBL" id="KNC34647.1"/>
    </source>
</evidence>
<dbReference type="AlphaFoldDB" id="A0A0L0CR21"/>
<proteinExistence type="predicted"/>
<evidence type="ECO:0000313" key="2">
    <source>
        <dbReference type="Proteomes" id="UP000037069"/>
    </source>
</evidence>
<reference evidence="1 2" key="1">
    <citation type="journal article" date="2015" name="Nat. Commun.">
        <title>Lucilia cuprina genome unlocks parasitic fly biology to underpin future interventions.</title>
        <authorList>
            <person name="Anstead C.A."/>
            <person name="Korhonen P.K."/>
            <person name="Young N.D."/>
            <person name="Hall R.S."/>
            <person name="Jex A.R."/>
            <person name="Murali S.C."/>
            <person name="Hughes D.S."/>
            <person name="Lee S.F."/>
            <person name="Perry T."/>
            <person name="Stroehlein A.J."/>
            <person name="Ansell B.R."/>
            <person name="Breugelmans B."/>
            <person name="Hofmann A."/>
            <person name="Qu J."/>
            <person name="Dugan S."/>
            <person name="Lee S.L."/>
            <person name="Chao H."/>
            <person name="Dinh H."/>
            <person name="Han Y."/>
            <person name="Doddapaneni H.V."/>
            <person name="Worley K.C."/>
            <person name="Muzny D.M."/>
            <person name="Ioannidis P."/>
            <person name="Waterhouse R.M."/>
            <person name="Zdobnov E.M."/>
            <person name="James P.J."/>
            <person name="Bagnall N.H."/>
            <person name="Kotze A.C."/>
            <person name="Gibbs R.A."/>
            <person name="Richards S."/>
            <person name="Batterham P."/>
            <person name="Gasser R.B."/>
        </authorList>
    </citation>
    <scope>NUCLEOTIDE SEQUENCE [LARGE SCALE GENOMIC DNA]</scope>
    <source>
        <strain evidence="1 2">LS</strain>
        <tissue evidence="1">Full body</tissue>
    </source>
</reference>
<gene>
    <name evidence="1" type="ORF">FF38_10181</name>
</gene>
<dbReference type="EMBL" id="JRES01000039">
    <property type="protein sequence ID" value="KNC34647.1"/>
    <property type="molecule type" value="Genomic_DNA"/>
</dbReference>
<comment type="caution">
    <text evidence="1">The sequence shown here is derived from an EMBL/GenBank/DDBJ whole genome shotgun (WGS) entry which is preliminary data.</text>
</comment>
<sequence>MLRSFKYERTVSCSIYFISSFPVRTFEYYDHNTNIGYHLNYDRATAKWAHEKTMFVPLSSFLDGADHGESLNETFVKPPQISKPSSYPPNNQKYFWLIANKPPFIIGLLWGCGCKVFSSLSKGNCTTKALDSKATFTEPDVITLMVRIPNRKDFMSLKDIL</sequence>
<keyword evidence="2" id="KW-1185">Reference proteome</keyword>
<dbReference type="Proteomes" id="UP000037069">
    <property type="component" value="Unassembled WGS sequence"/>
</dbReference>